<organism evidence="2 3">
    <name type="scientific">Penicillium cosmopolitanum</name>
    <dbReference type="NCBI Taxonomy" id="1131564"/>
    <lineage>
        <taxon>Eukaryota</taxon>
        <taxon>Fungi</taxon>
        <taxon>Dikarya</taxon>
        <taxon>Ascomycota</taxon>
        <taxon>Pezizomycotina</taxon>
        <taxon>Eurotiomycetes</taxon>
        <taxon>Eurotiomycetidae</taxon>
        <taxon>Eurotiales</taxon>
        <taxon>Aspergillaceae</taxon>
        <taxon>Penicillium</taxon>
    </lineage>
</organism>
<evidence type="ECO:0000256" key="1">
    <source>
        <dbReference type="SAM" id="MobiDB-lite"/>
    </source>
</evidence>
<sequence>MNSMLHSSKKAFGASFIQLNSRSVQCPLSSQLGRRSASTTTGEPVEYGGYPKRIWLIVGAGAASMYYLWHRGNASAQAAAGEETQSHHGPSKEKVKSPGDSVQKKERA</sequence>
<evidence type="ECO:0000313" key="2">
    <source>
        <dbReference type="EMBL" id="KAJ5392571.1"/>
    </source>
</evidence>
<dbReference type="Proteomes" id="UP001147747">
    <property type="component" value="Unassembled WGS sequence"/>
</dbReference>
<gene>
    <name evidence="2" type="ORF">N7509_008061</name>
</gene>
<comment type="caution">
    <text evidence="2">The sequence shown here is derived from an EMBL/GenBank/DDBJ whole genome shotgun (WGS) entry which is preliminary data.</text>
</comment>
<dbReference type="EMBL" id="JAPZBU010000008">
    <property type="protein sequence ID" value="KAJ5392571.1"/>
    <property type="molecule type" value="Genomic_DNA"/>
</dbReference>
<feature type="region of interest" description="Disordered" evidence="1">
    <location>
        <begin position="77"/>
        <end position="108"/>
    </location>
</feature>
<evidence type="ECO:0000313" key="3">
    <source>
        <dbReference type="Proteomes" id="UP001147747"/>
    </source>
</evidence>
<reference evidence="2" key="1">
    <citation type="submission" date="2022-12" db="EMBL/GenBank/DDBJ databases">
        <authorList>
            <person name="Petersen C."/>
        </authorList>
    </citation>
    <scope>NUCLEOTIDE SEQUENCE</scope>
    <source>
        <strain evidence="2">IBT 29677</strain>
    </source>
</reference>
<dbReference type="RefSeq" id="XP_056488249.1">
    <property type="nucleotide sequence ID" value="XM_056632698.1"/>
</dbReference>
<protein>
    <submittedName>
        <fullName evidence="2">Uncharacterized protein</fullName>
    </submittedName>
</protein>
<dbReference type="OrthoDB" id="4338647at2759"/>
<dbReference type="AlphaFoldDB" id="A0A9X0B920"/>
<feature type="compositionally biased region" description="Basic and acidic residues" evidence="1">
    <location>
        <begin position="84"/>
        <end position="108"/>
    </location>
</feature>
<keyword evidence="3" id="KW-1185">Reference proteome</keyword>
<accession>A0A9X0B920</accession>
<proteinExistence type="predicted"/>
<dbReference type="GeneID" id="81371678"/>
<reference evidence="2" key="2">
    <citation type="journal article" date="2023" name="IMA Fungus">
        <title>Comparative genomic study of the Penicillium genus elucidates a diverse pangenome and 15 lateral gene transfer events.</title>
        <authorList>
            <person name="Petersen C."/>
            <person name="Sorensen T."/>
            <person name="Nielsen M.R."/>
            <person name="Sondergaard T.E."/>
            <person name="Sorensen J.L."/>
            <person name="Fitzpatrick D.A."/>
            <person name="Frisvad J.C."/>
            <person name="Nielsen K.L."/>
        </authorList>
    </citation>
    <scope>NUCLEOTIDE SEQUENCE</scope>
    <source>
        <strain evidence="2">IBT 29677</strain>
    </source>
</reference>
<name>A0A9X0B920_9EURO</name>